<dbReference type="PANTHER" id="PTHR42776:SF27">
    <property type="entry name" value="DIPEPTIDYL PEPTIDASE FAMILY MEMBER 6"/>
    <property type="match status" value="1"/>
</dbReference>
<proteinExistence type="predicted"/>
<dbReference type="InterPro" id="IPR001375">
    <property type="entry name" value="Peptidase_S9_cat"/>
</dbReference>
<dbReference type="Proteomes" id="UP000676194">
    <property type="component" value="Chromosome"/>
</dbReference>
<dbReference type="EMBL" id="CP074694">
    <property type="protein sequence ID" value="QVL33595.1"/>
    <property type="molecule type" value="Genomic_DNA"/>
</dbReference>
<feature type="signal peptide" evidence="2">
    <location>
        <begin position="1"/>
        <end position="22"/>
    </location>
</feature>
<gene>
    <name evidence="4" type="ORF">KIH39_06695</name>
</gene>
<dbReference type="Pfam" id="PF00326">
    <property type="entry name" value="Peptidase_S9"/>
    <property type="match status" value="1"/>
</dbReference>
<dbReference type="InterPro" id="IPR029058">
    <property type="entry name" value="AB_hydrolase_fold"/>
</dbReference>
<evidence type="ECO:0000256" key="1">
    <source>
        <dbReference type="ARBA" id="ARBA00022801"/>
    </source>
</evidence>
<name>A0A8E6EW43_9BACT</name>
<keyword evidence="2" id="KW-0732">Signal</keyword>
<accession>A0A8E6EW43</accession>
<dbReference type="Gene3D" id="3.40.50.1820">
    <property type="entry name" value="alpha/beta hydrolase"/>
    <property type="match status" value="1"/>
</dbReference>
<protein>
    <submittedName>
        <fullName evidence="4">S9 family peptidase</fullName>
    </submittedName>
</protein>
<feature type="domain" description="Peptidase S9 prolyl oligopeptidase catalytic" evidence="3">
    <location>
        <begin position="435"/>
        <end position="644"/>
    </location>
</feature>
<dbReference type="GO" id="GO:0004252">
    <property type="term" value="F:serine-type endopeptidase activity"/>
    <property type="evidence" value="ECO:0007669"/>
    <property type="project" value="TreeGrafter"/>
</dbReference>
<evidence type="ECO:0000259" key="3">
    <source>
        <dbReference type="Pfam" id="PF00326"/>
    </source>
</evidence>
<dbReference type="PANTHER" id="PTHR42776">
    <property type="entry name" value="SERINE PEPTIDASE S9 FAMILY MEMBER"/>
    <property type="match status" value="1"/>
</dbReference>
<organism evidence="4 5">
    <name type="scientific">Telmatocola sphagniphila</name>
    <dbReference type="NCBI Taxonomy" id="1123043"/>
    <lineage>
        <taxon>Bacteria</taxon>
        <taxon>Pseudomonadati</taxon>
        <taxon>Planctomycetota</taxon>
        <taxon>Planctomycetia</taxon>
        <taxon>Gemmatales</taxon>
        <taxon>Gemmataceae</taxon>
    </lineage>
</organism>
<dbReference type="SUPFAM" id="SSF53474">
    <property type="entry name" value="alpha/beta-Hydrolases"/>
    <property type="match status" value="1"/>
</dbReference>
<evidence type="ECO:0000256" key="2">
    <source>
        <dbReference type="SAM" id="SignalP"/>
    </source>
</evidence>
<sequence length="678" mass="74876">MRFHLGAIMVWTSLLTAAGSAADPQPTPVDGKTGLISRKIFFGNPDKASVEISPDGKQISFLAPVDGVLNVFVGPIGDPKAAKPVTKDTKRDIRQYFWAFSNHHILYLQDDGGNENFHLFRVDLADNDVKDLTPEKGVRALPSGVSHKFPLDILVGLNDRDPRYHDIYKINIASGARELVQKNPDFASFLADDDYKIRFAFKYNIDGSQSALQPDGKGGWKEFLSIPMADSLTTRPVGFNKSGDELYLIDSRNRDTGAFFSWNLKTGQQTLIAQDAKCDVGQIMEHPTEKTIQAVGFIYDRKRWEFKDPEVKADFEILSKVVDGDVNVSSRTLDDSQWIVSYLLDNGPVRFYHFDRKTKKSTFLFTNRKEMEGLTLQKMHPRVIKSRDGLDLVSYLTLPPGSDDGNGKAIHPVPLVLLVHGGPWARDGWGLNGYHQFLSNRGYAVLSVNFRGSTGFGKKFLNAGNKEWAGKMHDDLIDAVDWAIAEKITTPGKVAIMGGSYGGYATLVGLTFTPDKFACGVDIVGPSNIVTLLNTIPPYWAPGVQLFKDRVGDHTSEDGKNFLHDRSPLSKVSSIKKPLLIGQGANDPRVKQAESDQIVHAMKEKKIPVSYVLFPDEGHGFARPNNNLAFNAVTEAFLAKYLGGRYEAIGDAFENSTIKVPEGVSDVPGLKEKLPVGK</sequence>
<dbReference type="InterPro" id="IPR011042">
    <property type="entry name" value="6-blade_b-propeller_TolB-like"/>
</dbReference>
<evidence type="ECO:0000313" key="5">
    <source>
        <dbReference type="Proteomes" id="UP000676194"/>
    </source>
</evidence>
<dbReference type="RefSeq" id="WP_213498507.1">
    <property type="nucleotide sequence ID" value="NZ_CP074694.1"/>
</dbReference>
<keyword evidence="5" id="KW-1185">Reference proteome</keyword>
<dbReference type="GO" id="GO:0006508">
    <property type="term" value="P:proteolysis"/>
    <property type="evidence" value="ECO:0007669"/>
    <property type="project" value="InterPro"/>
</dbReference>
<feature type="chain" id="PRO_5034315120" evidence="2">
    <location>
        <begin position="23"/>
        <end position="678"/>
    </location>
</feature>
<evidence type="ECO:0000313" key="4">
    <source>
        <dbReference type="EMBL" id="QVL33595.1"/>
    </source>
</evidence>
<dbReference type="KEGG" id="tsph:KIH39_06695"/>
<dbReference type="AlphaFoldDB" id="A0A8E6EW43"/>
<keyword evidence="1" id="KW-0378">Hydrolase</keyword>
<dbReference type="Gene3D" id="2.120.10.30">
    <property type="entry name" value="TolB, C-terminal domain"/>
    <property type="match status" value="1"/>
</dbReference>
<dbReference type="SUPFAM" id="SSF82171">
    <property type="entry name" value="DPP6 N-terminal domain-like"/>
    <property type="match status" value="1"/>
</dbReference>
<reference evidence="4" key="1">
    <citation type="submission" date="2021-05" db="EMBL/GenBank/DDBJ databases">
        <title>Complete genome sequence of the cellulolytic planctomycete Telmatocola sphagniphila SP2T and characterization of the first cellulase from planctomycetes.</title>
        <authorList>
            <person name="Rakitin A.L."/>
            <person name="Beletsky A.V."/>
            <person name="Naumoff D.G."/>
            <person name="Kulichevskaya I.S."/>
            <person name="Mardanov A.V."/>
            <person name="Ravin N.V."/>
            <person name="Dedysh S.N."/>
        </authorList>
    </citation>
    <scope>NUCLEOTIDE SEQUENCE</scope>
    <source>
        <strain evidence="4">SP2T</strain>
    </source>
</reference>